<feature type="transmembrane region" description="Helical" evidence="1">
    <location>
        <begin position="21"/>
        <end position="40"/>
    </location>
</feature>
<dbReference type="RefSeq" id="WP_147245612.1">
    <property type="nucleotide sequence ID" value="NZ_JBHEEG010000001.1"/>
</dbReference>
<gene>
    <name evidence="2" type="ORF">DFR47_10816</name>
</gene>
<proteinExistence type="predicted"/>
<evidence type="ECO:0000313" key="2">
    <source>
        <dbReference type="EMBL" id="RBO91875.1"/>
    </source>
</evidence>
<dbReference type="Proteomes" id="UP000252893">
    <property type="component" value="Unassembled WGS sequence"/>
</dbReference>
<name>A0A366DPN7_9HYPH</name>
<keyword evidence="1" id="KW-1133">Transmembrane helix</keyword>
<accession>A0A366DPN7</accession>
<evidence type="ECO:0000256" key="1">
    <source>
        <dbReference type="SAM" id="Phobius"/>
    </source>
</evidence>
<sequence length="82" mass="8817">MKKIAKKDIYNTKIQPRQGRLGLVGSVVTGFAALLAISGSSNITNFTKGMSATNSLRGDFVRLGGDMRSAIAKERKRSKTNS</sequence>
<keyword evidence="3" id="KW-1185">Reference proteome</keyword>
<dbReference type="EMBL" id="QNRH01000008">
    <property type="protein sequence ID" value="RBO91875.1"/>
    <property type="molecule type" value="Genomic_DNA"/>
</dbReference>
<dbReference type="OrthoDB" id="8456582at2"/>
<keyword evidence="1" id="KW-0812">Transmembrane</keyword>
<reference evidence="2 3" key="1">
    <citation type="submission" date="2018-06" db="EMBL/GenBank/DDBJ databases">
        <title>Genomic Encyclopedia of Type Strains, Phase IV (KMG-IV): sequencing the most valuable type-strain genomes for metagenomic binning, comparative biology and taxonomic classification.</title>
        <authorList>
            <person name="Goeker M."/>
        </authorList>
    </citation>
    <scope>NUCLEOTIDE SEQUENCE [LARGE SCALE GENOMIC DNA]</scope>
    <source>
        <strain evidence="2 3">DSM 25619</strain>
    </source>
</reference>
<organism evidence="2 3">
    <name type="scientific">Pseudochrobactrum asaccharolyticum</name>
    <dbReference type="NCBI Taxonomy" id="354351"/>
    <lineage>
        <taxon>Bacteria</taxon>
        <taxon>Pseudomonadati</taxon>
        <taxon>Pseudomonadota</taxon>
        <taxon>Alphaproteobacteria</taxon>
        <taxon>Hyphomicrobiales</taxon>
        <taxon>Brucellaceae</taxon>
        <taxon>Pseudochrobactrum</taxon>
    </lineage>
</organism>
<evidence type="ECO:0000313" key="3">
    <source>
        <dbReference type="Proteomes" id="UP000252893"/>
    </source>
</evidence>
<comment type="caution">
    <text evidence="2">The sequence shown here is derived from an EMBL/GenBank/DDBJ whole genome shotgun (WGS) entry which is preliminary data.</text>
</comment>
<protein>
    <submittedName>
        <fullName evidence="2">Uncharacterized protein</fullName>
    </submittedName>
</protein>
<dbReference type="AlphaFoldDB" id="A0A366DPN7"/>
<keyword evidence="1" id="KW-0472">Membrane</keyword>